<evidence type="ECO:0000313" key="4">
    <source>
        <dbReference type="Proteomes" id="UP000679307"/>
    </source>
</evidence>
<keyword evidence="1" id="KW-0812">Transmembrane</keyword>
<keyword evidence="4" id="KW-1185">Reference proteome</keyword>
<reference evidence="3 4" key="1">
    <citation type="submission" date="2021-05" db="EMBL/GenBank/DDBJ databases">
        <title>Complete genome of Nocardioides aquaticus KCTC 9944T isolated from meromictic and hypersaline Ekho Lake, Antarctica.</title>
        <authorList>
            <person name="Hwang K."/>
            <person name="Kim K.M."/>
            <person name="Choe H."/>
        </authorList>
    </citation>
    <scope>NUCLEOTIDE SEQUENCE [LARGE SCALE GENOMIC DNA]</scope>
    <source>
        <strain evidence="3 4">KCTC 9944</strain>
    </source>
</reference>
<organism evidence="3 4">
    <name type="scientific">Nocardioides aquaticus</name>
    <dbReference type="NCBI Taxonomy" id="160826"/>
    <lineage>
        <taxon>Bacteria</taxon>
        <taxon>Bacillati</taxon>
        <taxon>Actinomycetota</taxon>
        <taxon>Actinomycetes</taxon>
        <taxon>Propionibacteriales</taxon>
        <taxon>Nocardioidaceae</taxon>
        <taxon>Nocardioides</taxon>
    </lineage>
</organism>
<feature type="transmembrane region" description="Helical" evidence="1">
    <location>
        <begin position="190"/>
        <end position="210"/>
    </location>
</feature>
<dbReference type="Proteomes" id="UP000679307">
    <property type="component" value="Chromosome"/>
</dbReference>
<dbReference type="EMBL" id="CP075371">
    <property type="protein sequence ID" value="QVT77766.1"/>
    <property type="molecule type" value="Genomic_DNA"/>
</dbReference>
<keyword evidence="2" id="KW-0732">Signal</keyword>
<feature type="chain" id="PRO_5046170013" evidence="2">
    <location>
        <begin position="33"/>
        <end position="218"/>
    </location>
</feature>
<gene>
    <name evidence="3" type="ORF">ENKNEFLB_00132</name>
</gene>
<keyword evidence="1" id="KW-1133">Transmembrane helix</keyword>
<protein>
    <submittedName>
        <fullName evidence="3">Uncharacterized protein</fullName>
    </submittedName>
</protein>
<evidence type="ECO:0000313" key="3">
    <source>
        <dbReference type="EMBL" id="QVT77766.1"/>
    </source>
</evidence>
<accession>A0ABX8EBN4</accession>
<keyword evidence="1" id="KW-0472">Membrane</keyword>
<dbReference type="RefSeq" id="WP_214057439.1">
    <property type="nucleotide sequence ID" value="NZ_BAAAHS010000215.1"/>
</dbReference>
<evidence type="ECO:0000256" key="2">
    <source>
        <dbReference type="SAM" id="SignalP"/>
    </source>
</evidence>
<evidence type="ECO:0000256" key="1">
    <source>
        <dbReference type="SAM" id="Phobius"/>
    </source>
</evidence>
<sequence length="218" mass="22186">MLRSGSSRPWFLRAALPATVLGLVLLAPAAAASDTTGGTGGAGPEPQACAPASLADATKSAAAVFIGTVRGVASDEISAQETDYFHSVDVDRVYKPGRGAIIDTEEVELVTQRTNDRCSLGALDEGQRYVVFATLSGDALLADGDGGTALADADLVAELEDLLGSGRPPVPPEMPTATLTPVSVDSPTPFVRAAAPGAGLVLVGLLGLLVTRRLNRGH</sequence>
<name>A0ABX8EBN4_9ACTN</name>
<proteinExistence type="predicted"/>
<feature type="signal peptide" evidence="2">
    <location>
        <begin position="1"/>
        <end position="32"/>
    </location>
</feature>